<comment type="caution">
    <text evidence="2">The sequence shown here is derived from an EMBL/GenBank/DDBJ whole genome shotgun (WGS) entry which is preliminary data.</text>
</comment>
<name>A0ABQ4YH94_9ASTR</name>
<feature type="region of interest" description="Disordered" evidence="1">
    <location>
        <begin position="218"/>
        <end position="265"/>
    </location>
</feature>
<evidence type="ECO:0000313" key="2">
    <source>
        <dbReference type="EMBL" id="GJS76312.1"/>
    </source>
</evidence>
<dbReference type="EMBL" id="BQNB010010366">
    <property type="protein sequence ID" value="GJS76312.1"/>
    <property type="molecule type" value="Genomic_DNA"/>
</dbReference>
<organism evidence="2 3">
    <name type="scientific">Tanacetum coccineum</name>
    <dbReference type="NCBI Taxonomy" id="301880"/>
    <lineage>
        <taxon>Eukaryota</taxon>
        <taxon>Viridiplantae</taxon>
        <taxon>Streptophyta</taxon>
        <taxon>Embryophyta</taxon>
        <taxon>Tracheophyta</taxon>
        <taxon>Spermatophyta</taxon>
        <taxon>Magnoliopsida</taxon>
        <taxon>eudicotyledons</taxon>
        <taxon>Gunneridae</taxon>
        <taxon>Pentapetalae</taxon>
        <taxon>asterids</taxon>
        <taxon>campanulids</taxon>
        <taxon>Asterales</taxon>
        <taxon>Asteraceae</taxon>
        <taxon>Asteroideae</taxon>
        <taxon>Anthemideae</taxon>
        <taxon>Anthemidinae</taxon>
        <taxon>Tanacetum</taxon>
    </lineage>
</organism>
<keyword evidence="3" id="KW-1185">Reference proteome</keyword>
<evidence type="ECO:0000256" key="1">
    <source>
        <dbReference type="SAM" id="MobiDB-lite"/>
    </source>
</evidence>
<accession>A0ABQ4YH94</accession>
<evidence type="ECO:0000313" key="3">
    <source>
        <dbReference type="Proteomes" id="UP001151760"/>
    </source>
</evidence>
<gene>
    <name evidence="2" type="ORF">Tco_0726193</name>
</gene>
<evidence type="ECO:0008006" key="4">
    <source>
        <dbReference type="Google" id="ProtNLM"/>
    </source>
</evidence>
<sequence length="265" mass="29928">MLVVHIMRVYLSFNPGYSSKNYLRKFFRALHPKWREKVTAIEELKELTSLSLDELIGNLKVHEMIIKKDSEIVKAKWRKKISCFKGKKESDEEMFTTEVKMKKYSMALEDFNKEKLGLEFNSFEASSGTKEIKFVKAQKKASSDGGSINMGGPHSVQATPKAIMGPPPVSTPGSEKNVSFQKSILGPRPKHIIVNNVKVPVASDNEVKQFYKTLSKPGVRFSKPNYRSKTPPPRSVNNNYPLPKTPQPKRNVETKAKSTVVLSLN</sequence>
<reference evidence="2" key="2">
    <citation type="submission" date="2022-01" db="EMBL/GenBank/DDBJ databases">
        <authorList>
            <person name="Yamashiro T."/>
            <person name="Shiraishi A."/>
            <person name="Satake H."/>
            <person name="Nakayama K."/>
        </authorList>
    </citation>
    <scope>NUCLEOTIDE SEQUENCE</scope>
</reference>
<dbReference type="Proteomes" id="UP001151760">
    <property type="component" value="Unassembled WGS sequence"/>
</dbReference>
<proteinExistence type="predicted"/>
<protein>
    <recommendedName>
        <fullName evidence="4">UBN2 domain-containing protein</fullName>
    </recommendedName>
</protein>
<reference evidence="2" key="1">
    <citation type="journal article" date="2022" name="Int. J. Mol. Sci.">
        <title>Draft Genome of Tanacetum Coccineum: Genomic Comparison of Closely Related Tanacetum-Family Plants.</title>
        <authorList>
            <person name="Yamashiro T."/>
            <person name="Shiraishi A."/>
            <person name="Nakayama K."/>
            <person name="Satake H."/>
        </authorList>
    </citation>
    <scope>NUCLEOTIDE SEQUENCE</scope>
</reference>